<comment type="subcellular location">
    <subcellularLocation>
        <location evidence="1 5">Secreted</location>
    </subcellularLocation>
</comment>
<evidence type="ECO:0000256" key="5">
    <source>
        <dbReference type="RuleBase" id="RU367124"/>
    </source>
</evidence>
<dbReference type="Proteomes" id="UP000435112">
    <property type="component" value="Unassembled WGS sequence"/>
</dbReference>
<name>A0A6A3NK71_9STRA</name>
<feature type="chain" id="PRO_5044990633" description="RxLR effector protein" evidence="5">
    <location>
        <begin position="22"/>
        <end position="102"/>
    </location>
</feature>
<comment type="domain">
    <text evidence="5">The RxLR-dEER motif acts to carry the protein into the host cell cytoplasm through binding to cell surface phosphatidylinositol-3-phosphate.</text>
</comment>
<gene>
    <name evidence="6" type="ORF">PR002_g1959</name>
</gene>
<comment type="similarity">
    <text evidence="2 5">Belongs to the RxLR effector family.</text>
</comment>
<organism evidence="6 7">
    <name type="scientific">Phytophthora rubi</name>
    <dbReference type="NCBI Taxonomy" id="129364"/>
    <lineage>
        <taxon>Eukaryota</taxon>
        <taxon>Sar</taxon>
        <taxon>Stramenopiles</taxon>
        <taxon>Oomycota</taxon>
        <taxon>Peronosporomycetes</taxon>
        <taxon>Peronosporales</taxon>
        <taxon>Peronosporaceae</taxon>
        <taxon>Phytophthora</taxon>
    </lineage>
</organism>
<comment type="caution">
    <text evidence="6">The sequence shown here is derived from an EMBL/GenBank/DDBJ whole genome shotgun (WGS) entry which is preliminary data.</text>
</comment>
<evidence type="ECO:0000313" key="7">
    <source>
        <dbReference type="Proteomes" id="UP000435112"/>
    </source>
</evidence>
<proteinExistence type="inferred from homology"/>
<feature type="signal peptide" evidence="5">
    <location>
        <begin position="1"/>
        <end position="21"/>
    </location>
</feature>
<evidence type="ECO:0000256" key="3">
    <source>
        <dbReference type="ARBA" id="ARBA00022525"/>
    </source>
</evidence>
<accession>A0A6A3NK71</accession>
<dbReference type="Pfam" id="PF16810">
    <property type="entry name" value="RXLR"/>
    <property type="match status" value="1"/>
</dbReference>
<evidence type="ECO:0000256" key="1">
    <source>
        <dbReference type="ARBA" id="ARBA00004613"/>
    </source>
</evidence>
<sequence>MRLSSFLVVVVVTLVATLAAAEESATIKNLVVDSNRILRSVEDEERSFSVSALENVKSALNKKWAKATKAFKKRFVYFMSEEEYKKKVAEQMIRNNDNFMRQ</sequence>
<keyword evidence="3 5" id="KW-0964">Secreted</keyword>
<dbReference type="AlphaFoldDB" id="A0A6A3NK71"/>
<evidence type="ECO:0000256" key="4">
    <source>
        <dbReference type="ARBA" id="ARBA00022729"/>
    </source>
</evidence>
<reference evidence="6 7" key="1">
    <citation type="submission" date="2018-09" db="EMBL/GenBank/DDBJ databases">
        <title>Genomic investigation of the strawberry pathogen Phytophthora fragariae indicates pathogenicity is determined by transcriptional variation in three key races.</title>
        <authorList>
            <person name="Adams T.M."/>
            <person name="Armitage A.D."/>
            <person name="Sobczyk M.K."/>
            <person name="Bates H.J."/>
            <person name="Dunwell J.M."/>
            <person name="Nellist C.F."/>
            <person name="Harrison R.J."/>
        </authorList>
    </citation>
    <scope>NUCLEOTIDE SEQUENCE [LARGE SCALE GENOMIC DNA]</scope>
    <source>
        <strain evidence="6 7">SCRP324</strain>
    </source>
</reference>
<dbReference type="InterPro" id="IPR031825">
    <property type="entry name" value="RXLR"/>
</dbReference>
<comment type="function">
    <text evidence="5">Effector that suppresses plant defense responses during pathogen infection.</text>
</comment>
<evidence type="ECO:0000256" key="2">
    <source>
        <dbReference type="ARBA" id="ARBA00010400"/>
    </source>
</evidence>
<protein>
    <recommendedName>
        <fullName evidence="5">RxLR effector protein</fullName>
    </recommendedName>
</protein>
<dbReference type="EMBL" id="QXFU01000062">
    <property type="protein sequence ID" value="KAE9045908.1"/>
    <property type="molecule type" value="Genomic_DNA"/>
</dbReference>
<keyword evidence="4 5" id="KW-0732">Signal</keyword>
<dbReference type="OrthoDB" id="127149at2759"/>
<evidence type="ECO:0000313" key="6">
    <source>
        <dbReference type="EMBL" id="KAE9045908.1"/>
    </source>
</evidence>